<comment type="similarity">
    <text evidence="1">Belongs to the protein kinase superfamily. BUD32 family.</text>
</comment>
<name>A0A0B2VBS6_TOXCA</name>
<dbReference type="FunFam" id="3.30.200.20:FF:000201">
    <property type="entry name" value="TP53-regulating kinase isoform X1"/>
    <property type="match status" value="1"/>
</dbReference>
<comment type="caution">
    <text evidence="12">The sequence shown here is derived from an EMBL/GenBank/DDBJ whole genome shotgun (WGS) entry which is preliminary data.</text>
</comment>
<dbReference type="Proteomes" id="UP000031036">
    <property type="component" value="Unassembled WGS sequence"/>
</dbReference>
<dbReference type="GO" id="GO:0008033">
    <property type="term" value="P:tRNA processing"/>
    <property type="evidence" value="ECO:0007669"/>
    <property type="project" value="UniProtKB-KW"/>
</dbReference>
<evidence type="ECO:0000256" key="10">
    <source>
        <dbReference type="ARBA" id="ARBA00048679"/>
    </source>
</evidence>
<keyword evidence="8" id="KW-0067">ATP-binding</keyword>
<evidence type="ECO:0000259" key="11">
    <source>
        <dbReference type="PROSITE" id="PS50011"/>
    </source>
</evidence>
<evidence type="ECO:0000256" key="6">
    <source>
        <dbReference type="ARBA" id="ARBA00022741"/>
    </source>
</evidence>
<keyword evidence="6" id="KW-0547">Nucleotide-binding</keyword>
<dbReference type="GO" id="GO:0005634">
    <property type="term" value="C:nucleus"/>
    <property type="evidence" value="ECO:0007669"/>
    <property type="project" value="TreeGrafter"/>
</dbReference>
<dbReference type="NCBIfam" id="TIGR03724">
    <property type="entry name" value="arch_bud32"/>
    <property type="match status" value="1"/>
</dbReference>
<evidence type="ECO:0000256" key="2">
    <source>
        <dbReference type="ARBA" id="ARBA00012513"/>
    </source>
</evidence>
<reference evidence="12 13" key="1">
    <citation type="submission" date="2014-11" db="EMBL/GenBank/DDBJ databases">
        <title>Genetic blueprint of the zoonotic pathogen Toxocara canis.</title>
        <authorList>
            <person name="Zhu X.-Q."/>
            <person name="Korhonen P.K."/>
            <person name="Cai H."/>
            <person name="Young N.D."/>
            <person name="Nejsum P."/>
            <person name="von Samson-Himmelstjerna G."/>
            <person name="Boag P.R."/>
            <person name="Tan P."/>
            <person name="Li Q."/>
            <person name="Min J."/>
            <person name="Yang Y."/>
            <person name="Wang X."/>
            <person name="Fang X."/>
            <person name="Hall R.S."/>
            <person name="Hofmann A."/>
            <person name="Sternberg P.W."/>
            <person name="Jex A.R."/>
            <person name="Gasser R.B."/>
        </authorList>
    </citation>
    <scope>NUCLEOTIDE SEQUENCE [LARGE SCALE GENOMIC DNA]</scope>
    <source>
        <strain evidence="12">PN_DK_2014</strain>
    </source>
</reference>
<evidence type="ECO:0000256" key="3">
    <source>
        <dbReference type="ARBA" id="ARBA00022527"/>
    </source>
</evidence>
<dbReference type="GO" id="GO:0004674">
    <property type="term" value="F:protein serine/threonine kinase activity"/>
    <property type="evidence" value="ECO:0007669"/>
    <property type="project" value="UniProtKB-KW"/>
</dbReference>
<dbReference type="InterPro" id="IPR000719">
    <property type="entry name" value="Prot_kinase_dom"/>
</dbReference>
<dbReference type="GO" id="GO:0005829">
    <property type="term" value="C:cytosol"/>
    <property type="evidence" value="ECO:0007669"/>
    <property type="project" value="TreeGrafter"/>
</dbReference>
<evidence type="ECO:0000313" key="12">
    <source>
        <dbReference type="EMBL" id="KHN78445.1"/>
    </source>
</evidence>
<comment type="catalytic activity">
    <reaction evidence="9">
        <text>L-threonyl-[protein] + ATP = O-phospho-L-threonyl-[protein] + ADP + H(+)</text>
        <dbReference type="Rhea" id="RHEA:46608"/>
        <dbReference type="Rhea" id="RHEA-COMP:11060"/>
        <dbReference type="Rhea" id="RHEA-COMP:11605"/>
        <dbReference type="ChEBI" id="CHEBI:15378"/>
        <dbReference type="ChEBI" id="CHEBI:30013"/>
        <dbReference type="ChEBI" id="CHEBI:30616"/>
        <dbReference type="ChEBI" id="CHEBI:61977"/>
        <dbReference type="ChEBI" id="CHEBI:456216"/>
        <dbReference type="EC" id="2.7.11.1"/>
    </reaction>
</comment>
<evidence type="ECO:0000256" key="9">
    <source>
        <dbReference type="ARBA" id="ARBA00047899"/>
    </source>
</evidence>
<keyword evidence="5" id="KW-0819">tRNA processing</keyword>
<dbReference type="PROSITE" id="PS00109">
    <property type="entry name" value="PROTEIN_KINASE_TYR"/>
    <property type="match status" value="1"/>
</dbReference>
<dbReference type="PANTHER" id="PTHR12209:SF0">
    <property type="entry name" value="EKC_KEOPS COMPLEX SUBUNIT TP53RK"/>
    <property type="match status" value="1"/>
</dbReference>
<evidence type="ECO:0000256" key="8">
    <source>
        <dbReference type="ARBA" id="ARBA00022840"/>
    </source>
</evidence>
<dbReference type="EMBL" id="JPKZ01002099">
    <property type="protein sequence ID" value="KHN78445.1"/>
    <property type="molecule type" value="Genomic_DNA"/>
</dbReference>
<dbReference type="OrthoDB" id="3399at2759"/>
<proteinExistence type="inferred from homology"/>
<feature type="domain" description="Protein kinase" evidence="11">
    <location>
        <begin position="19"/>
        <end position="242"/>
    </location>
</feature>
<keyword evidence="7 12" id="KW-0418">Kinase</keyword>
<dbReference type="OMA" id="HKLYMEY"/>
<evidence type="ECO:0000256" key="1">
    <source>
        <dbReference type="ARBA" id="ARBA00010630"/>
    </source>
</evidence>
<dbReference type="Pfam" id="PF06293">
    <property type="entry name" value="Kdo"/>
    <property type="match status" value="1"/>
</dbReference>
<dbReference type="Gene3D" id="3.30.200.20">
    <property type="entry name" value="Phosphorylase Kinase, domain 1"/>
    <property type="match status" value="1"/>
</dbReference>
<dbReference type="InterPro" id="IPR022495">
    <property type="entry name" value="Bud32"/>
</dbReference>
<comment type="catalytic activity">
    <reaction evidence="10">
        <text>L-seryl-[protein] + ATP = O-phospho-L-seryl-[protein] + ADP + H(+)</text>
        <dbReference type="Rhea" id="RHEA:17989"/>
        <dbReference type="Rhea" id="RHEA-COMP:9863"/>
        <dbReference type="Rhea" id="RHEA-COMP:11604"/>
        <dbReference type="ChEBI" id="CHEBI:15378"/>
        <dbReference type="ChEBI" id="CHEBI:29999"/>
        <dbReference type="ChEBI" id="CHEBI:30616"/>
        <dbReference type="ChEBI" id="CHEBI:83421"/>
        <dbReference type="ChEBI" id="CHEBI:456216"/>
        <dbReference type="EC" id="2.7.11.1"/>
    </reaction>
</comment>
<organism evidence="12 13">
    <name type="scientific">Toxocara canis</name>
    <name type="common">Canine roundworm</name>
    <dbReference type="NCBI Taxonomy" id="6265"/>
    <lineage>
        <taxon>Eukaryota</taxon>
        <taxon>Metazoa</taxon>
        <taxon>Ecdysozoa</taxon>
        <taxon>Nematoda</taxon>
        <taxon>Chromadorea</taxon>
        <taxon>Rhabditida</taxon>
        <taxon>Spirurina</taxon>
        <taxon>Ascaridomorpha</taxon>
        <taxon>Ascaridoidea</taxon>
        <taxon>Toxocaridae</taxon>
        <taxon>Toxocara</taxon>
    </lineage>
</organism>
<dbReference type="GO" id="GO:0005524">
    <property type="term" value="F:ATP binding"/>
    <property type="evidence" value="ECO:0007669"/>
    <property type="project" value="UniProtKB-KW"/>
</dbReference>
<dbReference type="EC" id="2.7.11.1" evidence="2"/>
<dbReference type="InterPro" id="IPR008266">
    <property type="entry name" value="Tyr_kinase_AS"/>
</dbReference>
<protein>
    <recommendedName>
        <fullName evidence="2">non-specific serine/threonine protein kinase</fullName>
        <ecNumber evidence="2">2.7.11.1</ecNumber>
    </recommendedName>
</protein>
<evidence type="ECO:0000256" key="4">
    <source>
        <dbReference type="ARBA" id="ARBA00022679"/>
    </source>
</evidence>
<dbReference type="STRING" id="6265.A0A0B2VBS6"/>
<dbReference type="PROSITE" id="PS50011">
    <property type="entry name" value="PROTEIN_KINASE_DOM"/>
    <property type="match status" value="1"/>
</dbReference>
<gene>
    <name evidence="12" type="primary">TP53RK</name>
    <name evidence="12" type="ORF">Tcan_02858</name>
</gene>
<keyword evidence="3" id="KW-0723">Serine/threonine-protein kinase</keyword>
<dbReference type="Gene3D" id="1.10.510.10">
    <property type="entry name" value="Transferase(Phosphotransferase) domain 1"/>
    <property type="match status" value="1"/>
</dbReference>
<dbReference type="PANTHER" id="PTHR12209">
    <property type="entry name" value="NON-SPECIFIC SERINE/THREONINE PROTEIN KINASE"/>
    <property type="match status" value="1"/>
</dbReference>
<dbReference type="InterPro" id="IPR011009">
    <property type="entry name" value="Kinase-like_dom_sf"/>
</dbReference>
<evidence type="ECO:0000256" key="7">
    <source>
        <dbReference type="ARBA" id="ARBA00022777"/>
    </source>
</evidence>
<dbReference type="GO" id="GO:0000408">
    <property type="term" value="C:EKC/KEOPS complex"/>
    <property type="evidence" value="ECO:0007669"/>
    <property type="project" value="UniProtKB-ARBA"/>
</dbReference>
<dbReference type="AlphaFoldDB" id="A0A0B2VBS6"/>
<dbReference type="GO" id="GO:0070525">
    <property type="term" value="P:tRNA threonylcarbamoyladenosine metabolic process"/>
    <property type="evidence" value="ECO:0007669"/>
    <property type="project" value="TreeGrafter"/>
</dbReference>
<keyword evidence="13" id="KW-1185">Reference proteome</keyword>
<sequence>MEVEGEEPKEVGRALFEYQSEEKPFKQGAEAKLYRCTYLGKEAVRKERFPKKYRHPTMDELLTKERIKAELKAICKYTIVLQMGVDVPAIYFVNAEKNHFIMEYIRGGVSARQYIEDIRNKENFREIVVEMGHRLGVIISKLHQKGIMHGDLTSSNVLLRDGDPNRIVLIDFGLSEGNATAESKGVDLYVLERAINSTHVDAEFLFDSILQGYKEHDVKQFAAVFKKLEEIRLRGRKRDMLG</sequence>
<dbReference type="SUPFAM" id="SSF56112">
    <property type="entry name" value="Protein kinase-like (PK-like)"/>
    <property type="match status" value="1"/>
</dbReference>
<accession>A0A0B2VBS6</accession>
<keyword evidence="4" id="KW-0808">Transferase</keyword>
<evidence type="ECO:0000256" key="5">
    <source>
        <dbReference type="ARBA" id="ARBA00022694"/>
    </source>
</evidence>
<evidence type="ECO:0000313" key="13">
    <source>
        <dbReference type="Proteomes" id="UP000031036"/>
    </source>
</evidence>